<dbReference type="GO" id="GO:0045892">
    <property type="term" value="P:negative regulation of DNA-templated transcription"/>
    <property type="evidence" value="ECO:0007669"/>
    <property type="project" value="TreeGrafter"/>
</dbReference>
<name>C0QPM5_PERMH</name>
<dbReference type="eggNOG" id="COG1414">
    <property type="taxonomic scope" value="Bacteria"/>
</dbReference>
<protein>
    <submittedName>
        <fullName evidence="6">Transcriptional regulator, IclR family</fullName>
    </submittedName>
</protein>
<evidence type="ECO:0000313" key="7">
    <source>
        <dbReference type="Proteomes" id="UP000001366"/>
    </source>
</evidence>
<organism evidence="6 7">
    <name type="scientific">Persephonella marina (strain DSM 14350 / EX-H1)</name>
    <dbReference type="NCBI Taxonomy" id="123214"/>
    <lineage>
        <taxon>Bacteria</taxon>
        <taxon>Pseudomonadati</taxon>
        <taxon>Aquificota</taxon>
        <taxon>Aquificia</taxon>
        <taxon>Aquificales</taxon>
        <taxon>Hydrogenothermaceae</taxon>
        <taxon>Persephonella</taxon>
    </lineage>
</organism>
<dbReference type="InterPro" id="IPR050707">
    <property type="entry name" value="HTH_MetabolicPath_Reg"/>
</dbReference>
<keyword evidence="3" id="KW-0804">Transcription</keyword>
<feature type="domain" description="IclR-ED" evidence="5">
    <location>
        <begin position="84"/>
        <end position="238"/>
    </location>
</feature>
<dbReference type="SMART" id="SM00346">
    <property type="entry name" value="HTH_ICLR"/>
    <property type="match status" value="1"/>
</dbReference>
<dbReference type="Proteomes" id="UP000001366">
    <property type="component" value="Chromosome"/>
</dbReference>
<dbReference type="STRING" id="123214.PERMA_0834"/>
<dbReference type="PANTHER" id="PTHR30136:SF24">
    <property type="entry name" value="HTH-TYPE TRANSCRIPTIONAL REPRESSOR ALLR"/>
    <property type="match status" value="1"/>
</dbReference>
<dbReference type="KEGG" id="pmx:PERMA_0834"/>
<dbReference type="Pfam" id="PF09339">
    <property type="entry name" value="HTH_IclR"/>
    <property type="match status" value="1"/>
</dbReference>
<keyword evidence="7" id="KW-1185">Reference proteome</keyword>
<dbReference type="InterPro" id="IPR036390">
    <property type="entry name" value="WH_DNA-bd_sf"/>
</dbReference>
<dbReference type="InterPro" id="IPR005471">
    <property type="entry name" value="Tscrpt_reg_IclR_N"/>
</dbReference>
<evidence type="ECO:0000259" key="5">
    <source>
        <dbReference type="PROSITE" id="PS51078"/>
    </source>
</evidence>
<proteinExistence type="predicted"/>
<dbReference type="InterPro" id="IPR014757">
    <property type="entry name" value="Tscrpt_reg_IclR_C"/>
</dbReference>
<dbReference type="SUPFAM" id="SSF55781">
    <property type="entry name" value="GAF domain-like"/>
    <property type="match status" value="1"/>
</dbReference>
<feature type="domain" description="HTH iclR-type" evidence="4">
    <location>
        <begin position="22"/>
        <end position="83"/>
    </location>
</feature>
<dbReference type="GO" id="GO:0003677">
    <property type="term" value="F:DNA binding"/>
    <property type="evidence" value="ECO:0007669"/>
    <property type="project" value="UniProtKB-KW"/>
</dbReference>
<dbReference type="InterPro" id="IPR029016">
    <property type="entry name" value="GAF-like_dom_sf"/>
</dbReference>
<gene>
    <name evidence="6" type="ordered locus">PERMA_0834</name>
</gene>
<sequence length="238" mass="27318">MLFVFKKLRLKLNILTGRNMANQALEDALNIIEILGKEYSMGVSELSKILKLNKNKVFRIIATLELKGLVELDQETGKYKLGTNFIKLEYAYIKSLPFIEIAKPVLRALRQELDETVYLSIPHKKDVIYIYEEQTRKPVIIKSRLAKRFKASKTAAGKVLKRAKKEVGFIYEYEIHPEEEISEIATIVRDEFYHPLAAVSIIAPMYRTPPEKMEGEIKDKIISAAEEITELLAPTFSI</sequence>
<evidence type="ECO:0000313" key="6">
    <source>
        <dbReference type="EMBL" id="ACO03809.1"/>
    </source>
</evidence>
<reference evidence="6 7" key="1">
    <citation type="journal article" date="2009" name="J. Bacteriol.">
        <title>Complete and draft genome sequences of six members of the Aquificales.</title>
        <authorList>
            <person name="Reysenbach A.L."/>
            <person name="Hamamura N."/>
            <person name="Podar M."/>
            <person name="Griffiths E."/>
            <person name="Ferreira S."/>
            <person name="Hochstein R."/>
            <person name="Heidelberg J."/>
            <person name="Johnson J."/>
            <person name="Mead D."/>
            <person name="Pohorille A."/>
            <person name="Sarmiento M."/>
            <person name="Schweighofer K."/>
            <person name="Seshadri R."/>
            <person name="Voytek M.A."/>
        </authorList>
    </citation>
    <scope>NUCLEOTIDE SEQUENCE [LARGE SCALE GENOMIC DNA]</scope>
    <source>
        <strain evidence="7">DSM 14350 / EX-H1</strain>
    </source>
</reference>
<keyword evidence="2" id="KW-0238">DNA-binding</keyword>
<dbReference type="Gene3D" id="1.10.10.10">
    <property type="entry name" value="Winged helix-like DNA-binding domain superfamily/Winged helix DNA-binding domain"/>
    <property type="match status" value="1"/>
</dbReference>
<dbReference type="PaxDb" id="123214-PERMA_0834"/>
<dbReference type="PROSITE" id="PS51077">
    <property type="entry name" value="HTH_ICLR"/>
    <property type="match status" value="1"/>
</dbReference>
<accession>C0QPM5</accession>
<evidence type="ECO:0000259" key="4">
    <source>
        <dbReference type="PROSITE" id="PS51077"/>
    </source>
</evidence>
<dbReference type="EMBL" id="CP001230">
    <property type="protein sequence ID" value="ACO03809.1"/>
    <property type="molecule type" value="Genomic_DNA"/>
</dbReference>
<dbReference type="PROSITE" id="PS51078">
    <property type="entry name" value="ICLR_ED"/>
    <property type="match status" value="1"/>
</dbReference>
<dbReference type="AlphaFoldDB" id="C0QPM5"/>
<evidence type="ECO:0000256" key="2">
    <source>
        <dbReference type="ARBA" id="ARBA00023125"/>
    </source>
</evidence>
<dbReference type="GO" id="GO:0003700">
    <property type="term" value="F:DNA-binding transcription factor activity"/>
    <property type="evidence" value="ECO:0007669"/>
    <property type="project" value="TreeGrafter"/>
</dbReference>
<dbReference type="HOGENOM" id="CLU_062618_5_5_0"/>
<dbReference type="SUPFAM" id="SSF46785">
    <property type="entry name" value="Winged helix' DNA-binding domain"/>
    <property type="match status" value="1"/>
</dbReference>
<dbReference type="PANTHER" id="PTHR30136">
    <property type="entry name" value="HELIX-TURN-HELIX TRANSCRIPTIONAL REGULATOR, ICLR FAMILY"/>
    <property type="match status" value="1"/>
</dbReference>
<evidence type="ECO:0000256" key="3">
    <source>
        <dbReference type="ARBA" id="ARBA00023163"/>
    </source>
</evidence>
<dbReference type="Pfam" id="PF01614">
    <property type="entry name" value="IclR_C"/>
    <property type="match status" value="1"/>
</dbReference>
<dbReference type="Gene3D" id="3.30.450.40">
    <property type="match status" value="2"/>
</dbReference>
<evidence type="ECO:0000256" key="1">
    <source>
        <dbReference type="ARBA" id="ARBA00023015"/>
    </source>
</evidence>
<keyword evidence="1" id="KW-0805">Transcription regulation</keyword>
<dbReference type="InterPro" id="IPR036388">
    <property type="entry name" value="WH-like_DNA-bd_sf"/>
</dbReference>